<evidence type="ECO:0000313" key="6">
    <source>
        <dbReference type="Proteomes" id="UP000307943"/>
    </source>
</evidence>
<evidence type="ECO:0000256" key="3">
    <source>
        <dbReference type="ARBA" id="ARBA00023163"/>
    </source>
</evidence>
<dbReference type="AlphaFoldDB" id="A0A5C4T738"/>
<dbReference type="InterPro" id="IPR009057">
    <property type="entry name" value="Homeodomain-like_sf"/>
</dbReference>
<dbReference type="Proteomes" id="UP000307943">
    <property type="component" value="Unassembled WGS sequence"/>
</dbReference>
<dbReference type="PANTHER" id="PTHR43280:SF28">
    <property type="entry name" value="HTH-TYPE TRANSCRIPTIONAL ACTIVATOR RHAS"/>
    <property type="match status" value="1"/>
</dbReference>
<dbReference type="GO" id="GO:0003700">
    <property type="term" value="F:DNA-binding transcription factor activity"/>
    <property type="evidence" value="ECO:0007669"/>
    <property type="project" value="InterPro"/>
</dbReference>
<feature type="domain" description="HTH araC/xylS-type" evidence="4">
    <location>
        <begin position="183"/>
        <end position="281"/>
    </location>
</feature>
<comment type="caution">
    <text evidence="5">The sequence shown here is derived from an EMBL/GenBank/DDBJ whole genome shotgun (WGS) entry which is preliminary data.</text>
</comment>
<evidence type="ECO:0000259" key="4">
    <source>
        <dbReference type="PROSITE" id="PS01124"/>
    </source>
</evidence>
<dbReference type="PROSITE" id="PS01124">
    <property type="entry name" value="HTH_ARAC_FAMILY_2"/>
    <property type="match status" value="1"/>
</dbReference>
<proteinExistence type="predicted"/>
<dbReference type="SMART" id="SM00342">
    <property type="entry name" value="HTH_ARAC"/>
    <property type="match status" value="1"/>
</dbReference>
<keyword evidence="1" id="KW-0805">Transcription regulation</keyword>
<sequence length="290" mass="33733">MDLVQEKNSYIFRFQEGAVHPSLGLSAVGWENNFDGYSFDGLSRSDSGGPYLFQYTLSGLGMIRIGERLHRLESGKAFLIRFHGDYRYYLPEDSDHYECMFISMYGDEVAKCWTSVEYVLGSVFYMPDYSIPIRTLKYIHQEANMKKVTDAFKASTMAYQFVMELYRFCKGYDVLKKWPDLVTEAAKLFQQEYDRIDGLDSVAARLGVTKSYLIKLFHRTVGKTPIEFLTKIRMEKAVELLRSADRPLEEISQQLGYSDVSYFVKVFRRFFGMPPGKFRKNHSTDHVLFD</sequence>
<dbReference type="OrthoDB" id="2237754at2"/>
<evidence type="ECO:0000256" key="2">
    <source>
        <dbReference type="ARBA" id="ARBA00023125"/>
    </source>
</evidence>
<reference evidence="5 6" key="1">
    <citation type="submission" date="2019-05" db="EMBL/GenBank/DDBJ databases">
        <title>We sequenced the genome of Paenibacillus hemerocallicola KCTC 33185 for further insight into its adaptation and study the phylogeny of Paenibacillus.</title>
        <authorList>
            <person name="Narsing Rao M.P."/>
        </authorList>
    </citation>
    <scope>NUCLEOTIDE SEQUENCE [LARGE SCALE GENOMIC DNA]</scope>
    <source>
        <strain evidence="5 6">KCTC 33185</strain>
    </source>
</reference>
<dbReference type="PANTHER" id="PTHR43280">
    <property type="entry name" value="ARAC-FAMILY TRANSCRIPTIONAL REGULATOR"/>
    <property type="match status" value="1"/>
</dbReference>
<dbReference type="PROSITE" id="PS00041">
    <property type="entry name" value="HTH_ARAC_FAMILY_1"/>
    <property type="match status" value="1"/>
</dbReference>
<dbReference type="PRINTS" id="PR00032">
    <property type="entry name" value="HTHARAC"/>
</dbReference>
<protein>
    <submittedName>
        <fullName evidence="5">Helix-turn-helix domain-containing protein</fullName>
    </submittedName>
</protein>
<keyword evidence="6" id="KW-1185">Reference proteome</keyword>
<dbReference type="InterPro" id="IPR037923">
    <property type="entry name" value="HTH-like"/>
</dbReference>
<dbReference type="InterPro" id="IPR018062">
    <property type="entry name" value="HTH_AraC-typ_CS"/>
</dbReference>
<keyword evidence="3" id="KW-0804">Transcription</keyword>
<dbReference type="Pfam" id="PF12833">
    <property type="entry name" value="HTH_18"/>
    <property type="match status" value="1"/>
</dbReference>
<dbReference type="SUPFAM" id="SSF51215">
    <property type="entry name" value="Regulatory protein AraC"/>
    <property type="match status" value="1"/>
</dbReference>
<dbReference type="InterPro" id="IPR018060">
    <property type="entry name" value="HTH_AraC"/>
</dbReference>
<gene>
    <name evidence="5" type="ORF">FE784_21405</name>
</gene>
<dbReference type="Gene3D" id="1.10.10.60">
    <property type="entry name" value="Homeodomain-like"/>
    <property type="match status" value="2"/>
</dbReference>
<dbReference type="EMBL" id="VDCQ01000032">
    <property type="protein sequence ID" value="TNJ64177.1"/>
    <property type="molecule type" value="Genomic_DNA"/>
</dbReference>
<keyword evidence="2" id="KW-0238">DNA-binding</keyword>
<dbReference type="RefSeq" id="WP_139604277.1">
    <property type="nucleotide sequence ID" value="NZ_VDCQ01000032.1"/>
</dbReference>
<dbReference type="GO" id="GO:0043565">
    <property type="term" value="F:sequence-specific DNA binding"/>
    <property type="evidence" value="ECO:0007669"/>
    <property type="project" value="InterPro"/>
</dbReference>
<organism evidence="5 6">
    <name type="scientific">Paenibacillus hemerocallicola</name>
    <dbReference type="NCBI Taxonomy" id="1172614"/>
    <lineage>
        <taxon>Bacteria</taxon>
        <taxon>Bacillati</taxon>
        <taxon>Bacillota</taxon>
        <taxon>Bacilli</taxon>
        <taxon>Bacillales</taxon>
        <taxon>Paenibacillaceae</taxon>
        <taxon>Paenibacillus</taxon>
    </lineage>
</organism>
<name>A0A5C4T738_9BACL</name>
<evidence type="ECO:0000313" key="5">
    <source>
        <dbReference type="EMBL" id="TNJ64177.1"/>
    </source>
</evidence>
<accession>A0A5C4T738</accession>
<dbReference type="InterPro" id="IPR020449">
    <property type="entry name" value="Tscrpt_reg_AraC-type_HTH"/>
</dbReference>
<evidence type="ECO:0000256" key="1">
    <source>
        <dbReference type="ARBA" id="ARBA00023015"/>
    </source>
</evidence>
<dbReference type="SUPFAM" id="SSF46689">
    <property type="entry name" value="Homeodomain-like"/>
    <property type="match status" value="1"/>
</dbReference>